<sequence>MAVETVHSTAASAVVMNSWTPGIPVTTLAAVELPNGAGTSGEFIKLLNAAYAAEAPVSVL</sequence>
<dbReference type="RefSeq" id="WP_370037180.1">
    <property type="nucleotide sequence ID" value="NZ_JBGBYS010000027.1"/>
</dbReference>
<evidence type="ECO:0000313" key="2">
    <source>
        <dbReference type="Proteomes" id="UP001565435"/>
    </source>
</evidence>
<proteinExistence type="predicted"/>
<keyword evidence="2" id="KW-1185">Reference proteome</keyword>
<organism evidence="1 2">
    <name type="scientific">Brevibacterium epidermidis</name>
    <dbReference type="NCBI Taxonomy" id="1698"/>
    <lineage>
        <taxon>Bacteria</taxon>
        <taxon>Bacillati</taxon>
        <taxon>Actinomycetota</taxon>
        <taxon>Actinomycetes</taxon>
        <taxon>Micrococcales</taxon>
        <taxon>Brevibacteriaceae</taxon>
        <taxon>Brevibacterium</taxon>
    </lineage>
</organism>
<dbReference type="Proteomes" id="UP001565435">
    <property type="component" value="Unassembled WGS sequence"/>
</dbReference>
<comment type="caution">
    <text evidence="1">The sequence shown here is derived from an EMBL/GenBank/DDBJ whole genome shotgun (WGS) entry which is preliminary data.</text>
</comment>
<protein>
    <submittedName>
        <fullName evidence="1">Uncharacterized protein</fullName>
    </submittedName>
</protein>
<reference evidence="1 2" key="1">
    <citation type="submission" date="2024-07" db="EMBL/GenBank/DDBJ databases">
        <title>Mealworm larvae gut microbial communities from Newark, Delaware, USA.</title>
        <authorList>
            <person name="Blenner M."/>
        </authorList>
    </citation>
    <scope>NUCLEOTIDE SEQUENCE [LARGE SCALE GENOMIC DNA]</scope>
    <source>
        <strain evidence="1 2">UD i117</strain>
    </source>
</reference>
<gene>
    <name evidence="1" type="ORF">ABH903_003391</name>
</gene>
<name>A0ABV4EP81_BREEP</name>
<accession>A0ABV4EP81</accession>
<evidence type="ECO:0000313" key="1">
    <source>
        <dbReference type="EMBL" id="MEY9260348.1"/>
    </source>
</evidence>
<dbReference type="EMBL" id="JBGBYS010000027">
    <property type="protein sequence ID" value="MEY9260348.1"/>
    <property type="molecule type" value="Genomic_DNA"/>
</dbReference>